<gene>
    <name evidence="1" type="ORF">LCGC14_1891970</name>
</gene>
<sequence>MRLNTIIKLPDGRVGTMCWYCSDGAGGVWGRHHFKMPRNGFGDLPAPEFMLHEPEAKRSLVELGHRPDVECVGTEYEIIQKGDNG</sequence>
<accession>A0A0F9FZ61</accession>
<name>A0A0F9FZ61_9ZZZZ</name>
<proteinExistence type="predicted"/>
<reference evidence="1" key="1">
    <citation type="journal article" date="2015" name="Nature">
        <title>Complex archaea that bridge the gap between prokaryotes and eukaryotes.</title>
        <authorList>
            <person name="Spang A."/>
            <person name="Saw J.H."/>
            <person name="Jorgensen S.L."/>
            <person name="Zaremba-Niedzwiedzka K."/>
            <person name="Martijn J."/>
            <person name="Lind A.E."/>
            <person name="van Eijk R."/>
            <person name="Schleper C."/>
            <person name="Guy L."/>
            <person name="Ettema T.J."/>
        </authorList>
    </citation>
    <scope>NUCLEOTIDE SEQUENCE</scope>
</reference>
<comment type="caution">
    <text evidence="1">The sequence shown here is derived from an EMBL/GenBank/DDBJ whole genome shotgun (WGS) entry which is preliminary data.</text>
</comment>
<organism evidence="1">
    <name type="scientific">marine sediment metagenome</name>
    <dbReference type="NCBI Taxonomy" id="412755"/>
    <lineage>
        <taxon>unclassified sequences</taxon>
        <taxon>metagenomes</taxon>
        <taxon>ecological metagenomes</taxon>
    </lineage>
</organism>
<dbReference type="EMBL" id="LAZR01019663">
    <property type="protein sequence ID" value="KKL91704.1"/>
    <property type="molecule type" value="Genomic_DNA"/>
</dbReference>
<evidence type="ECO:0000313" key="1">
    <source>
        <dbReference type="EMBL" id="KKL91704.1"/>
    </source>
</evidence>
<protein>
    <submittedName>
        <fullName evidence="1">Uncharacterized protein</fullName>
    </submittedName>
</protein>
<dbReference type="AlphaFoldDB" id="A0A0F9FZ61"/>